<proteinExistence type="predicted"/>
<sequence>MITLHHANIGYIFFKALKQVRYDKNKDHDPLSHINLALLYGEISGLPGDIYDVKTIRNSLMWTSSNRRK</sequence>
<dbReference type="AlphaFoldDB" id="A0AAU8IFN2"/>
<dbReference type="EMBL" id="CP159510">
    <property type="protein sequence ID" value="XCJ17126.1"/>
    <property type="molecule type" value="Genomic_DNA"/>
</dbReference>
<evidence type="ECO:0000313" key="1">
    <source>
        <dbReference type="EMBL" id="XCJ17126.1"/>
    </source>
</evidence>
<accession>A0AAU8IFN2</accession>
<dbReference type="RefSeq" id="WP_353948431.1">
    <property type="nucleotide sequence ID" value="NZ_CP159510.1"/>
</dbReference>
<name>A0AAU8IFN2_9BACL</name>
<organism evidence="1">
    <name type="scientific">Sporolactobacillus sp. Y61</name>
    <dbReference type="NCBI Taxonomy" id="3160863"/>
    <lineage>
        <taxon>Bacteria</taxon>
        <taxon>Bacillati</taxon>
        <taxon>Bacillota</taxon>
        <taxon>Bacilli</taxon>
        <taxon>Bacillales</taxon>
        <taxon>Sporolactobacillaceae</taxon>
        <taxon>Sporolactobacillus</taxon>
    </lineage>
</organism>
<reference evidence="1" key="1">
    <citation type="submission" date="2024-06" db="EMBL/GenBank/DDBJ databases">
        <authorList>
            <person name="Fan A."/>
            <person name="Zhang F.Y."/>
            <person name="Zhang L."/>
        </authorList>
    </citation>
    <scope>NUCLEOTIDE SEQUENCE</scope>
    <source>
        <strain evidence="1">Y61</strain>
    </source>
</reference>
<gene>
    <name evidence="1" type="ORF">ABNN70_00790</name>
</gene>
<protein>
    <submittedName>
        <fullName evidence="1">Uncharacterized protein</fullName>
    </submittedName>
</protein>